<organism evidence="1">
    <name type="scientific">uncultured Phycisphaerae bacterium</name>
    <dbReference type="NCBI Taxonomy" id="904963"/>
    <lineage>
        <taxon>Bacteria</taxon>
        <taxon>Pseudomonadati</taxon>
        <taxon>Planctomycetota</taxon>
        <taxon>Phycisphaerae</taxon>
        <taxon>environmental samples</taxon>
    </lineage>
</organism>
<reference evidence="1" key="1">
    <citation type="submission" date="2020-02" db="EMBL/GenBank/DDBJ databases">
        <authorList>
            <person name="Meier V. D."/>
        </authorList>
    </citation>
    <scope>NUCLEOTIDE SEQUENCE</scope>
    <source>
        <strain evidence="1">AVDCRST_MAG64</strain>
    </source>
</reference>
<dbReference type="AlphaFoldDB" id="A0A6J4PQ98"/>
<proteinExistence type="predicted"/>
<accession>A0A6J4PQ98</accession>
<gene>
    <name evidence="1" type="ORF">AVDCRST_MAG64-2655</name>
</gene>
<sequence length="43" mass="4617">MWRGTFASALRFSFSRAMPCGVTVPPPRRAGAAAGQCTGRKMM</sequence>
<dbReference type="EMBL" id="CADCUQ010000596">
    <property type="protein sequence ID" value="CAA9416889.1"/>
    <property type="molecule type" value="Genomic_DNA"/>
</dbReference>
<name>A0A6J4PQ98_9BACT</name>
<evidence type="ECO:0000313" key="1">
    <source>
        <dbReference type="EMBL" id="CAA9416889.1"/>
    </source>
</evidence>
<protein>
    <submittedName>
        <fullName evidence="1">Uncharacterized protein</fullName>
    </submittedName>
</protein>